<name>A0A820JY47_9BILA</name>
<dbReference type="EMBL" id="CAJOBB010016904">
    <property type="protein sequence ID" value="CAF4333526.1"/>
    <property type="molecule type" value="Genomic_DNA"/>
</dbReference>
<accession>A0A820JY47</accession>
<sequence length="15" mass="1878">MVQRLLSKRLANHRR</sequence>
<gene>
    <name evidence="1" type="ORF">KXQ929_LOCUS47308</name>
</gene>
<protein>
    <submittedName>
        <fullName evidence="1">Uncharacterized protein</fullName>
    </submittedName>
</protein>
<evidence type="ECO:0000313" key="1">
    <source>
        <dbReference type="EMBL" id="CAF4333526.1"/>
    </source>
</evidence>
<dbReference type="Proteomes" id="UP000663868">
    <property type="component" value="Unassembled WGS sequence"/>
</dbReference>
<evidence type="ECO:0000313" key="2">
    <source>
        <dbReference type="Proteomes" id="UP000663868"/>
    </source>
</evidence>
<comment type="caution">
    <text evidence="1">The sequence shown here is derived from an EMBL/GenBank/DDBJ whole genome shotgun (WGS) entry which is preliminary data.</text>
</comment>
<organism evidence="1 2">
    <name type="scientific">Adineta steineri</name>
    <dbReference type="NCBI Taxonomy" id="433720"/>
    <lineage>
        <taxon>Eukaryota</taxon>
        <taxon>Metazoa</taxon>
        <taxon>Spiralia</taxon>
        <taxon>Gnathifera</taxon>
        <taxon>Rotifera</taxon>
        <taxon>Eurotatoria</taxon>
        <taxon>Bdelloidea</taxon>
        <taxon>Adinetida</taxon>
        <taxon>Adinetidae</taxon>
        <taxon>Adineta</taxon>
    </lineage>
</organism>
<proteinExistence type="predicted"/>
<reference evidence="1" key="1">
    <citation type="submission" date="2021-02" db="EMBL/GenBank/DDBJ databases">
        <authorList>
            <person name="Nowell W R."/>
        </authorList>
    </citation>
    <scope>NUCLEOTIDE SEQUENCE</scope>
</reference>
<feature type="non-terminal residue" evidence="1">
    <location>
        <position position="15"/>
    </location>
</feature>